<dbReference type="CDD" id="cd00272">
    <property type="entry name" value="Chemokine_CC"/>
    <property type="match status" value="1"/>
</dbReference>
<dbReference type="Pfam" id="PF00048">
    <property type="entry name" value="IL8"/>
    <property type="match status" value="1"/>
</dbReference>
<evidence type="ECO:0000259" key="5">
    <source>
        <dbReference type="SMART" id="SM00199"/>
    </source>
</evidence>
<organism evidence="6 7">
    <name type="scientific">Sylvietta virens</name>
    <name type="common">Green crombec</name>
    <dbReference type="NCBI Taxonomy" id="208069"/>
    <lineage>
        <taxon>Eukaryota</taxon>
        <taxon>Metazoa</taxon>
        <taxon>Chordata</taxon>
        <taxon>Craniata</taxon>
        <taxon>Vertebrata</taxon>
        <taxon>Euteleostomi</taxon>
        <taxon>Archelosauria</taxon>
        <taxon>Archosauria</taxon>
        <taxon>Dinosauria</taxon>
        <taxon>Saurischia</taxon>
        <taxon>Theropoda</taxon>
        <taxon>Coelurosauria</taxon>
        <taxon>Aves</taxon>
        <taxon>Neognathae</taxon>
        <taxon>Neoaves</taxon>
        <taxon>Telluraves</taxon>
        <taxon>Australaves</taxon>
        <taxon>Passeriformes</taxon>
        <taxon>Sylvioidea</taxon>
        <taxon>Sylviidae</taxon>
        <taxon>Acrocephalinae</taxon>
        <taxon>Sylvietta</taxon>
    </lineage>
</organism>
<dbReference type="GO" id="GO:0006954">
    <property type="term" value="P:inflammatory response"/>
    <property type="evidence" value="ECO:0007669"/>
    <property type="project" value="TreeGrafter"/>
</dbReference>
<gene>
    <name evidence="6" type="primary">Ccl3</name>
    <name evidence="6" type="ORF">SYLVIR_R12003</name>
</gene>
<dbReference type="GO" id="GO:0030335">
    <property type="term" value="P:positive regulation of cell migration"/>
    <property type="evidence" value="ECO:0007669"/>
    <property type="project" value="TreeGrafter"/>
</dbReference>
<feature type="non-terminal residue" evidence="6">
    <location>
        <position position="1"/>
    </location>
</feature>
<keyword evidence="2" id="KW-0145">Chemotaxis</keyword>
<dbReference type="GO" id="GO:0008009">
    <property type="term" value="F:chemokine activity"/>
    <property type="evidence" value="ECO:0007669"/>
    <property type="project" value="InterPro"/>
</dbReference>
<keyword evidence="7" id="KW-1185">Reference proteome</keyword>
<dbReference type="InterPro" id="IPR039809">
    <property type="entry name" value="Chemokine_b/g/d"/>
</dbReference>
<keyword evidence="4" id="KW-0732">Signal</keyword>
<dbReference type="Gene3D" id="2.40.50.40">
    <property type="match status" value="1"/>
</dbReference>
<reference evidence="6 7" key="1">
    <citation type="submission" date="2019-09" db="EMBL/GenBank/DDBJ databases">
        <title>Bird 10,000 Genomes (B10K) Project - Family phase.</title>
        <authorList>
            <person name="Zhang G."/>
        </authorList>
    </citation>
    <scope>NUCLEOTIDE SEQUENCE [LARGE SCALE GENOMIC DNA]</scope>
    <source>
        <strain evidence="6">B10K-DU-009-59</strain>
        <tissue evidence="6">Muscle</tissue>
    </source>
</reference>
<evidence type="ECO:0000313" key="6">
    <source>
        <dbReference type="EMBL" id="NXK58014.1"/>
    </source>
</evidence>
<accession>A0A7L0KLW3</accession>
<dbReference type="InterPro" id="IPR036048">
    <property type="entry name" value="Interleukin_8-like_sf"/>
</dbReference>
<dbReference type="PANTHER" id="PTHR12015:SF103">
    <property type="entry name" value="C-C MOTIF CHEMOKINE 4-RELATED"/>
    <property type="match status" value="1"/>
</dbReference>
<sequence length="63" mass="7312">MACCFSYVLHRIPRRVITSAYWTSSSCSKPAVILVTRNGREMCADPEAHWVQEYLEHLQLLED</sequence>
<comment type="similarity">
    <text evidence="1">Belongs to the intercrine beta (chemokine CC) family.</text>
</comment>
<dbReference type="GO" id="GO:0048245">
    <property type="term" value="P:eosinophil chemotaxis"/>
    <property type="evidence" value="ECO:0007669"/>
    <property type="project" value="TreeGrafter"/>
</dbReference>
<feature type="domain" description="Chemokine interleukin-8-like" evidence="5">
    <location>
        <begin position="2"/>
        <end position="58"/>
    </location>
</feature>
<dbReference type="PANTHER" id="PTHR12015">
    <property type="entry name" value="SMALL INDUCIBLE CYTOKINE A"/>
    <property type="match status" value="1"/>
</dbReference>
<feature type="non-terminal residue" evidence="6">
    <location>
        <position position="63"/>
    </location>
</feature>
<evidence type="ECO:0000256" key="2">
    <source>
        <dbReference type="ARBA" id="ARBA00022500"/>
    </source>
</evidence>
<dbReference type="EMBL" id="VXAN01000006">
    <property type="protein sequence ID" value="NXK58014.1"/>
    <property type="molecule type" value="Genomic_DNA"/>
</dbReference>
<dbReference type="Proteomes" id="UP000567822">
    <property type="component" value="Unassembled WGS sequence"/>
</dbReference>
<keyword evidence="3" id="KW-0202">Cytokine</keyword>
<dbReference type="SMART" id="SM00199">
    <property type="entry name" value="SCY"/>
    <property type="match status" value="1"/>
</dbReference>
<evidence type="ECO:0000256" key="1">
    <source>
        <dbReference type="ARBA" id="ARBA00010868"/>
    </source>
</evidence>
<dbReference type="GO" id="GO:0005615">
    <property type="term" value="C:extracellular space"/>
    <property type="evidence" value="ECO:0007669"/>
    <property type="project" value="UniProtKB-KW"/>
</dbReference>
<dbReference type="AlphaFoldDB" id="A0A7L0KLW3"/>
<evidence type="ECO:0000256" key="3">
    <source>
        <dbReference type="ARBA" id="ARBA00022514"/>
    </source>
</evidence>
<proteinExistence type="inferred from homology"/>
<evidence type="ECO:0000256" key="4">
    <source>
        <dbReference type="ARBA" id="ARBA00022729"/>
    </source>
</evidence>
<name>A0A7L0KLW3_9SYLV</name>
<comment type="caution">
    <text evidence="6">The sequence shown here is derived from an EMBL/GenBank/DDBJ whole genome shotgun (WGS) entry which is preliminary data.</text>
</comment>
<dbReference type="GO" id="GO:0048020">
    <property type="term" value="F:CCR chemokine receptor binding"/>
    <property type="evidence" value="ECO:0007669"/>
    <property type="project" value="TreeGrafter"/>
</dbReference>
<protein>
    <submittedName>
        <fullName evidence="6">CCL3 protein</fullName>
    </submittedName>
</protein>
<dbReference type="SUPFAM" id="SSF54117">
    <property type="entry name" value="Interleukin 8-like chemokines"/>
    <property type="match status" value="1"/>
</dbReference>
<dbReference type="GO" id="GO:0070098">
    <property type="term" value="P:chemokine-mediated signaling pathway"/>
    <property type="evidence" value="ECO:0007669"/>
    <property type="project" value="TreeGrafter"/>
</dbReference>
<dbReference type="InterPro" id="IPR001811">
    <property type="entry name" value="Chemokine_IL8-like_dom"/>
</dbReference>
<evidence type="ECO:0000313" key="7">
    <source>
        <dbReference type="Proteomes" id="UP000567822"/>
    </source>
</evidence>
<dbReference type="GO" id="GO:0061844">
    <property type="term" value="P:antimicrobial humoral immune response mediated by antimicrobial peptide"/>
    <property type="evidence" value="ECO:0007669"/>
    <property type="project" value="TreeGrafter"/>
</dbReference>
<dbReference type="FunFam" id="2.40.50.40:FF:000002">
    <property type="entry name" value="C-C motif chemokine"/>
    <property type="match status" value="1"/>
</dbReference>